<evidence type="ECO:0000313" key="1">
    <source>
        <dbReference type="EMBL" id="KAK7819831.1"/>
    </source>
</evidence>
<evidence type="ECO:0000313" key="2">
    <source>
        <dbReference type="Proteomes" id="UP000237347"/>
    </source>
</evidence>
<organism evidence="1 2">
    <name type="scientific">Quercus suber</name>
    <name type="common">Cork oak</name>
    <dbReference type="NCBI Taxonomy" id="58331"/>
    <lineage>
        <taxon>Eukaryota</taxon>
        <taxon>Viridiplantae</taxon>
        <taxon>Streptophyta</taxon>
        <taxon>Embryophyta</taxon>
        <taxon>Tracheophyta</taxon>
        <taxon>Spermatophyta</taxon>
        <taxon>Magnoliopsida</taxon>
        <taxon>eudicotyledons</taxon>
        <taxon>Gunneridae</taxon>
        <taxon>Pentapetalae</taxon>
        <taxon>rosids</taxon>
        <taxon>fabids</taxon>
        <taxon>Fagales</taxon>
        <taxon>Fagaceae</taxon>
        <taxon>Quercus</taxon>
    </lineage>
</organism>
<dbReference type="AlphaFoldDB" id="A0AAW0J0J4"/>
<dbReference type="Proteomes" id="UP000237347">
    <property type="component" value="Unassembled WGS sequence"/>
</dbReference>
<keyword evidence="2" id="KW-1185">Reference proteome</keyword>
<sequence length="26" mass="2981">MLGGSLGFMENRTPLRDMKHGLSYRL</sequence>
<comment type="caution">
    <text evidence="1">The sequence shown here is derived from an EMBL/GenBank/DDBJ whole genome shotgun (WGS) entry which is preliminary data.</text>
</comment>
<reference evidence="1 2" key="1">
    <citation type="journal article" date="2018" name="Sci. Data">
        <title>The draft genome sequence of cork oak.</title>
        <authorList>
            <person name="Ramos A.M."/>
            <person name="Usie A."/>
            <person name="Barbosa P."/>
            <person name="Barros P.M."/>
            <person name="Capote T."/>
            <person name="Chaves I."/>
            <person name="Simoes F."/>
            <person name="Abreu I."/>
            <person name="Carrasquinho I."/>
            <person name="Faro C."/>
            <person name="Guimaraes J.B."/>
            <person name="Mendonca D."/>
            <person name="Nobrega F."/>
            <person name="Rodrigues L."/>
            <person name="Saibo N.J.M."/>
            <person name="Varela M.C."/>
            <person name="Egas C."/>
            <person name="Matos J."/>
            <person name="Miguel C.M."/>
            <person name="Oliveira M.M."/>
            <person name="Ricardo C.P."/>
            <person name="Goncalves S."/>
        </authorList>
    </citation>
    <scope>NUCLEOTIDE SEQUENCE [LARGE SCALE GENOMIC DNA]</scope>
    <source>
        <strain evidence="2">cv. HL8</strain>
    </source>
</reference>
<accession>A0AAW0J0J4</accession>
<name>A0AAW0J0J4_QUESU</name>
<dbReference type="EMBL" id="PKMF04000764">
    <property type="protein sequence ID" value="KAK7819831.1"/>
    <property type="molecule type" value="Genomic_DNA"/>
</dbReference>
<protein>
    <submittedName>
        <fullName evidence="1">Uncharacterized protein</fullName>
    </submittedName>
</protein>
<gene>
    <name evidence="1" type="ORF">CFP56_039545</name>
</gene>
<proteinExistence type="predicted"/>